<feature type="region of interest" description="Disordered" evidence="1">
    <location>
        <begin position="359"/>
        <end position="409"/>
    </location>
</feature>
<comment type="caution">
    <text evidence="2">The sequence shown here is derived from an EMBL/GenBank/DDBJ whole genome shotgun (WGS) entry which is preliminary data.</text>
</comment>
<keyword evidence="3" id="KW-1185">Reference proteome</keyword>
<gene>
    <name evidence="2" type="ORF">FFLO_06544</name>
</gene>
<feature type="compositionally biased region" description="Acidic residues" evidence="1">
    <location>
        <begin position="390"/>
        <end position="400"/>
    </location>
</feature>
<dbReference type="InterPro" id="IPR039997">
    <property type="entry name" value="TFE"/>
</dbReference>
<evidence type="ECO:0000256" key="1">
    <source>
        <dbReference type="SAM" id="MobiDB-lite"/>
    </source>
</evidence>
<dbReference type="AlphaFoldDB" id="A0A8K0JKC1"/>
<accession>A0A8K0JKC1</accession>
<evidence type="ECO:0000313" key="2">
    <source>
        <dbReference type="EMBL" id="KAG7527879.1"/>
    </source>
</evidence>
<sequence length="465" mass="52412">MVYENSGCTKDEIRAMHALVTQVSRAFFDPHFVILMDRMMTSDMHLEPGLGHQVGISGGASASETNVGKLLRLLQKQRLVKSFLNYENSAGRGPDGLPLQKRQTMKRLYWYIDYHDFALVVKYRLAVMRSQIEAGMVKSDTSKSDYKCPQCAKEFDALQIPSLIQNLAMSMVDREGDFIVACDVCGEQLEPKMNERELTEADKKMEVFNNAMAPIRKSLQRVEKIEFDRFEPIGWLLNHVPETIIVERDAKDRRVYVPWEKRRDRNGPDLTPEEKQAKIDAEIARKIEIEQNKQVLPAWAVQSTVTGQQTELGVKHDKLQQVRAEREARSLLGQEDVKVDTTDAELDAHYARLLAEGRDKAATTTAASSDVKDEPGSSRAPSPGASAGQDDGDGDDEMEAVDTNVNRAEEVEALKSTIVKVGEQDMRYGDVTEEDQERMSSDEYLNYYRIAEELAQLEDPSADGI</sequence>
<organism evidence="2 3">
    <name type="scientific">Filobasidium floriforme</name>
    <dbReference type="NCBI Taxonomy" id="5210"/>
    <lineage>
        <taxon>Eukaryota</taxon>
        <taxon>Fungi</taxon>
        <taxon>Dikarya</taxon>
        <taxon>Basidiomycota</taxon>
        <taxon>Agaricomycotina</taxon>
        <taxon>Tremellomycetes</taxon>
        <taxon>Filobasidiales</taxon>
        <taxon>Filobasidiaceae</taxon>
        <taxon>Filobasidium</taxon>
    </lineage>
</organism>
<dbReference type="GO" id="GO:0005673">
    <property type="term" value="C:transcription factor TFIIE complex"/>
    <property type="evidence" value="ECO:0007669"/>
    <property type="project" value="TreeGrafter"/>
</dbReference>
<evidence type="ECO:0008006" key="4">
    <source>
        <dbReference type="Google" id="ProtNLM"/>
    </source>
</evidence>
<dbReference type="PANTHER" id="PTHR13097">
    <property type="entry name" value="TRANSCRIPTION INITIATION FACTOR IIE, ALPHA SUBUNIT"/>
    <property type="match status" value="1"/>
</dbReference>
<proteinExistence type="predicted"/>
<name>A0A8K0JKC1_9TREE</name>
<dbReference type="OrthoDB" id="361102at2759"/>
<protein>
    <recommendedName>
        <fullName evidence="4">Transcription initiation factor IIE subunit alpha</fullName>
    </recommendedName>
</protein>
<dbReference type="GO" id="GO:0006367">
    <property type="term" value="P:transcription initiation at RNA polymerase II promoter"/>
    <property type="evidence" value="ECO:0007669"/>
    <property type="project" value="TreeGrafter"/>
</dbReference>
<reference evidence="2" key="1">
    <citation type="submission" date="2020-04" db="EMBL/GenBank/DDBJ databases">
        <title>Analysis of mating type loci in Filobasidium floriforme.</title>
        <authorList>
            <person name="Nowrousian M."/>
        </authorList>
    </citation>
    <scope>NUCLEOTIDE SEQUENCE</scope>
    <source>
        <strain evidence="2">CBS 6242</strain>
    </source>
</reference>
<dbReference type="PANTHER" id="PTHR13097:SF7">
    <property type="entry name" value="GENERAL TRANSCRIPTION FACTOR IIE SUBUNIT 1"/>
    <property type="match status" value="1"/>
</dbReference>
<evidence type="ECO:0000313" key="3">
    <source>
        <dbReference type="Proteomes" id="UP000812966"/>
    </source>
</evidence>
<dbReference type="Proteomes" id="UP000812966">
    <property type="component" value="Unassembled WGS sequence"/>
</dbReference>
<dbReference type="EMBL" id="JABELV010000222">
    <property type="protein sequence ID" value="KAG7527879.1"/>
    <property type="molecule type" value="Genomic_DNA"/>
</dbReference>
<feature type="compositionally biased region" description="Low complexity" evidence="1">
    <location>
        <begin position="377"/>
        <end position="388"/>
    </location>
</feature>